<dbReference type="PROSITE" id="PS51044">
    <property type="entry name" value="ZF_SP_RING"/>
    <property type="match status" value="1"/>
</dbReference>
<dbReference type="InterPro" id="IPR004181">
    <property type="entry name" value="Znf_MIZ"/>
</dbReference>
<organism evidence="6 7">
    <name type="scientific">Orchesella dallaii</name>
    <dbReference type="NCBI Taxonomy" id="48710"/>
    <lineage>
        <taxon>Eukaryota</taxon>
        <taxon>Metazoa</taxon>
        <taxon>Ecdysozoa</taxon>
        <taxon>Arthropoda</taxon>
        <taxon>Hexapoda</taxon>
        <taxon>Collembola</taxon>
        <taxon>Entomobryomorpha</taxon>
        <taxon>Entomobryoidea</taxon>
        <taxon>Orchesellidae</taxon>
        <taxon>Orchesellinae</taxon>
        <taxon>Orchesella</taxon>
    </lineage>
</organism>
<evidence type="ECO:0000256" key="1">
    <source>
        <dbReference type="ARBA" id="ARBA00022723"/>
    </source>
</evidence>
<evidence type="ECO:0000259" key="5">
    <source>
        <dbReference type="PROSITE" id="PS51044"/>
    </source>
</evidence>
<dbReference type="PANTHER" id="PTHR10782:SF94">
    <property type="entry name" value="SUPPRESSOR OF VARIEGATION 2-10, ISOFORM I"/>
    <property type="match status" value="1"/>
</dbReference>
<proteinExistence type="predicted"/>
<comment type="caution">
    <text evidence="6">The sequence shown here is derived from an EMBL/GenBank/DDBJ whole genome shotgun (WGS) entry which is preliminary data.</text>
</comment>
<protein>
    <recommendedName>
        <fullName evidence="5">SP-RING-type domain-containing protein</fullName>
    </recommendedName>
</protein>
<dbReference type="Pfam" id="PF02891">
    <property type="entry name" value="zf-MIZ"/>
    <property type="match status" value="1"/>
</dbReference>
<reference evidence="6 7" key="1">
    <citation type="submission" date="2024-08" db="EMBL/GenBank/DDBJ databases">
        <authorList>
            <person name="Cucini C."/>
            <person name="Frati F."/>
        </authorList>
    </citation>
    <scope>NUCLEOTIDE SEQUENCE [LARGE SCALE GENOMIC DNA]</scope>
</reference>
<name>A0ABP1RAG8_9HEXA</name>
<evidence type="ECO:0000256" key="4">
    <source>
        <dbReference type="PROSITE-ProRule" id="PRU00452"/>
    </source>
</evidence>
<sequence>MGSSNLGLPATFLLRKLLNKGGVIMGSTKRYIKSLMMMTVEQKLEQELCTATSINVSLLCPLGKSRIIYPCRATTCTHVQIFDAMQYFMLNEIKNTNSCPVCQKIVRFEDLRIDPFFRKVIRDLSDYPDVNEIRLKLDGSWEPVITSNNFSDYDVSEPSPKRVKTITTEGKSNYERRLEDFMMNMEAGKLTVSPIEYLKMMRTEVKQKNVTSANDQIEVIDLTVDDDNECVPIIYVE</sequence>
<keyword evidence="7" id="KW-1185">Reference proteome</keyword>
<gene>
    <name evidence="6" type="ORF">ODALV1_LOCUS20634</name>
</gene>
<dbReference type="InterPro" id="IPR013083">
    <property type="entry name" value="Znf_RING/FYVE/PHD"/>
</dbReference>
<evidence type="ECO:0000313" key="6">
    <source>
        <dbReference type="EMBL" id="CAL8124500.1"/>
    </source>
</evidence>
<dbReference type="Proteomes" id="UP001642540">
    <property type="component" value="Unassembled WGS sequence"/>
</dbReference>
<dbReference type="Gene3D" id="3.30.40.10">
    <property type="entry name" value="Zinc/RING finger domain, C3HC4 (zinc finger)"/>
    <property type="match status" value="1"/>
</dbReference>
<evidence type="ECO:0000256" key="3">
    <source>
        <dbReference type="ARBA" id="ARBA00022833"/>
    </source>
</evidence>
<feature type="domain" description="SP-RING-type" evidence="5">
    <location>
        <begin position="45"/>
        <end position="126"/>
    </location>
</feature>
<dbReference type="EMBL" id="CAXLJM020000068">
    <property type="protein sequence ID" value="CAL8124500.1"/>
    <property type="molecule type" value="Genomic_DNA"/>
</dbReference>
<dbReference type="PANTHER" id="PTHR10782">
    <property type="entry name" value="ZINC FINGER MIZ DOMAIN-CONTAINING PROTEIN"/>
    <property type="match status" value="1"/>
</dbReference>
<evidence type="ECO:0000256" key="2">
    <source>
        <dbReference type="ARBA" id="ARBA00022771"/>
    </source>
</evidence>
<keyword evidence="1" id="KW-0479">Metal-binding</keyword>
<accession>A0ABP1RAG8</accession>
<keyword evidence="3" id="KW-0862">Zinc</keyword>
<keyword evidence="2 4" id="KW-0863">Zinc-finger</keyword>
<evidence type="ECO:0000313" key="7">
    <source>
        <dbReference type="Proteomes" id="UP001642540"/>
    </source>
</evidence>